<sequence>MNTRNICKLFEIYIRYGSCFSYDDWFKHFLKAKPTADDPALLILNRYNTHTKNLDFIDLARQNHTTVLCLPPHCSHRLQPLDVSFMGPVNKYYIRPVEKYYRNNPGRAITVFQFSKLFGEAYSEAAQQSIAVSGFRKCGIEPLDRHVFKDHDFLPADTTDVTLVEPKAQQNEYNKENVTPEREESPSLLDTVEEKLVATPPMFDLQEEKTLEETPAVTPPILDPLVNTVLQEIPVTASPMLSQHTPITIANFESTTEHIMGNNT</sequence>
<organism evidence="2 3">
    <name type="scientific">Euphydryas editha</name>
    <name type="common">Edith's checkerspot</name>
    <dbReference type="NCBI Taxonomy" id="104508"/>
    <lineage>
        <taxon>Eukaryota</taxon>
        <taxon>Metazoa</taxon>
        <taxon>Ecdysozoa</taxon>
        <taxon>Arthropoda</taxon>
        <taxon>Hexapoda</taxon>
        <taxon>Insecta</taxon>
        <taxon>Pterygota</taxon>
        <taxon>Neoptera</taxon>
        <taxon>Endopterygota</taxon>
        <taxon>Lepidoptera</taxon>
        <taxon>Glossata</taxon>
        <taxon>Ditrysia</taxon>
        <taxon>Papilionoidea</taxon>
        <taxon>Nymphalidae</taxon>
        <taxon>Nymphalinae</taxon>
        <taxon>Euphydryas</taxon>
    </lineage>
</organism>
<dbReference type="Proteomes" id="UP001153954">
    <property type="component" value="Unassembled WGS sequence"/>
</dbReference>
<evidence type="ECO:0000313" key="3">
    <source>
        <dbReference type="Proteomes" id="UP001153954"/>
    </source>
</evidence>
<dbReference type="GO" id="GO:0003676">
    <property type="term" value="F:nucleic acid binding"/>
    <property type="evidence" value="ECO:0007669"/>
    <property type="project" value="InterPro"/>
</dbReference>
<dbReference type="Pfam" id="PF03184">
    <property type="entry name" value="DDE_1"/>
    <property type="match status" value="1"/>
</dbReference>
<reference evidence="2" key="1">
    <citation type="submission" date="2022-03" db="EMBL/GenBank/DDBJ databases">
        <authorList>
            <person name="Tunstrom K."/>
        </authorList>
    </citation>
    <scope>NUCLEOTIDE SEQUENCE</scope>
</reference>
<feature type="domain" description="DDE-1" evidence="1">
    <location>
        <begin position="23"/>
        <end position="101"/>
    </location>
</feature>
<evidence type="ECO:0000259" key="1">
    <source>
        <dbReference type="Pfam" id="PF03184"/>
    </source>
</evidence>
<dbReference type="EMBL" id="CAKOGL010000024">
    <property type="protein sequence ID" value="CAH2101820.1"/>
    <property type="molecule type" value="Genomic_DNA"/>
</dbReference>
<gene>
    <name evidence="2" type="ORF">EEDITHA_LOCUS16537</name>
</gene>
<comment type="caution">
    <text evidence="2">The sequence shown here is derived from an EMBL/GenBank/DDBJ whole genome shotgun (WGS) entry which is preliminary data.</text>
</comment>
<protein>
    <recommendedName>
        <fullName evidence="1">DDE-1 domain-containing protein</fullName>
    </recommendedName>
</protein>
<proteinExistence type="predicted"/>
<dbReference type="InterPro" id="IPR004875">
    <property type="entry name" value="DDE_SF_endonuclease_dom"/>
</dbReference>
<keyword evidence="3" id="KW-1185">Reference proteome</keyword>
<dbReference type="AlphaFoldDB" id="A0AAU9UV57"/>
<evidence type="ECO:0000313" key="2">
    <source>
        <dbReference type="EMBL" id="CAH2101820.1"/>
    </source>
</evidence>
<accession>A0AAU9UV57</accession>
<name>A0AAU9UV57_EUPED</name>